<feature type="transmembrane region" description="Helical" evidence="1">
    <location>
        <begin position="12"/>
        <end position="32"/>
    </location>
</feature>
<organism evidence="2 3">
    <name type="scientific">Clostridioides difficile</name>
    <name type="common">Peptoclostridium difficile</name>
    <dbReference type="NCBI Taxonomy" id="1496"/>
    <lineage>
        <taxon>Bacteria</taxon>
        <taxon>Bacillati</taxon>
        <taxon>Bacillota</taxon>
        <taxon>Clostridia</taxon>
        <taxon>Peptostreptococcales</taxon>
        <taxon>Peptostreptococcaceae</taxon>
        <taxon>Clostridioides</taxon>
    </lineage>
</organism>
<dbReference type="Proteomes" id="UP000878956">
    <property type="component" value="Unassembled WGS sequence"/>
</dbReference>
<accession>A0AAN5VQA4</accession>
<comment type="caution">
    <text evidence="2">The sequence shown here is derived from an EMBL/GenBank/DDBJ whole genome shotgun (WGS) entry which is preliminary data.</text>
</comment>
<keyword evidence="1" id="KW-1133">Transmembrane helix</keyword>
<keyword evidence="1" id="KW-0472">Membrane</keyword>
<reference evidence="2" key="2">
    <citation type="submission" date="2021-06" db="EMBL/GenBank/DDBJ databases">
        <authorList>
            <consortium name="NCBI Pathogen Detection Project"/>
        </authorList>
    </citation>
    <scope>NUCLEOTIDE SEQUENCE</scope>
    <source>
        <strain evidence="2">HN1000</strain>
    </source>
</reference>
<name>A0AAN5VQA4_CLODI</name>
<dbReference type="AlphaFoldDB" id="A0AAN5VQA4"/>
<dbReference type="EMBL" id="DAEPXK010000104">
    <property type="protein sequence ID" value="HBH1544582.1"/>
    <property type="molecule type" value="Genomic_DNA"/>
</dbReference>
<proteinExistence type="predicted"/>
<reference evidence="2" key="1">
    <citation type="journal article" date="2018" name="Genome Biol.">
        <title>SKESA: strategic k-mer extension for scrupulous assemblies.</title>
        <authorList>
            <person name="Souvorov A."/>
            <person name="Agarwala R."/>
            <person name="Lipman D.J."/>
        </authorList>
    </citation>
    <scope>NUCLEOTIDE SEQUENCE</scope>
    <source>
        <strain evidence="2">HN1000</strain>
    </source>
</reference>
<protein>
    <recommendedName>
        <fullName evidence="4">Lipoprotein</fullName>
    </recommendedName>
</protein>
<keyword evidence="1" id="KW-0812">Transmembrane</keyword>
<sequence length="324" mass="38120">MLGGKNNKKVKIILVILIFLFNSVLVGCDRYINFKLFILDNKQDEVKKDMYIQGINIQKSNTTEQDLIQISNVINNVFNKLADKDFYYSYFYDPYKYYEPVNSYFEEKYINKIISENKSPIKEVIDAIYSNENEYFKEAKIVAIGEDVKNKFAEIEIISLGDSELFNIENMRIDFNDNFQIINSKKISNKKQVPYTTKALDKESLLSNTNDIFLKEFNKFIGPLKNKKLFKEFNLKLNTEVNIKVDAMLSNLQYEDINKDILLKFFTLGRGSFNNYKIVKYYFDDKDAMANSRYVIKIVNKNKTNSFEILFSRISNKIIKITEL</sequence>
<evidence type="ECO:0000313" key="3">
    <source>
        <dbReference type="Proteomes" id="UP000878956"/>
    </source>
</evidence>
<evidence type="ECO:0000313" key="2">
    <source>
        <dbReference type="EMBL" id="HBH1544582.1"/>
    </source>
</evidence>
<evidence type="ECO:0000256" key="1">
    <source>
        <dbReference type="SAM" id="Phobius"/>
    </source>
</evidence>
<dbReference type="PROSITE" id="PS51257">
    <property type="entry name" value="PROKAR_LIPOPROTEIN"/>
    <property type="match status" value="1"/>
</dbReference>
<evidence type="ECO:0008006" key="4">
    <source>
        <dbReference type="Google" id="ProtNLM"/>
    </source>
</evidence>
<gene>
    <name evidence="2" type="ORF">KRM00_004138</name>
</gene>